<name>A0AAX0B4L1_CLOBE</name>
<organism evidence="1 2">
    <name type="scientific">Clostridium beijerinckii</name>
    <name type="common">Clostridium MP</name>
    <dbReference type="NCBI Taxonomy" id="1520"/>
    <lineage>
        <taxon>Bacteria</taxon>
        <taxon>Bacillati</taxon>
        <taxon>Bacillota</taxon>
        <taxon>Clostridia</taxon>
        <taxon>Eubacteriales</taxon>
        <taxon>Clostridiaceae</taxon>
        <taxon>Clostridium</taxon>
    </lineage>
</organism>
<evidence type="ECO:0000313" key="2">
    <source>
        <dbReference type="Proteomes" id="UP001193748"/>
    </source>
</evidence>
<comment type="caution">
    <text evidence="1">The sequence shown here is derived from an EMBL/GenBank/DDBJ whole genome shotgun (WGS) entry which is preliminary data.</text>
</comment>
<sequence>MERQCYKYLTQQGDTFDSIALEFYGEEKYSIFIIQLNPKYIDTIIFDYGVSLIIPDINIKNTSTLPPWKK</sequence>
<dbReference type="Proteomes" id="UP001193748">
    <property type="component" value="Unassembled WGS sequence"/>
</dbReference>
<evidence type="ECO:0000313" key="1">
    <source>
        <dbReference type="EMBL" id="NRT90091.1"/>
    </source>
</evidence>
<dbReference type="InterPro" id="IPR008861">
    <property type="entry name" value="GpX-like"/>
</dbReference>
<accession>A0AAX0B4L1</accession>
<reference evidence="1" key="2">
    <citation type="journal article" date="2022" name="Nat. Biotechnol.">
        <title>Carbon-negative production of acetone and isopropanol by gas fermentation at industrial pilot scale.</title>
        <authorList>
            <person name="Liew F.E."/>
            <person name="Nogle R."/>
            <person name="Abdalla T."/>
            <person name="Rasor B.J."/>
            <person name="Canter C."/>
            <person name="Jensen R.O."/>
            <person name="Wang L."/>
            <person name="Strutz J."/>
            <person name="Chirania P."/>
            <person name="De Tissera S."/>
            <person name="Mueller A.P."/>
            <person name="Ruan Z."/>
            <person name="Gao A."/>
            <person name="Tran L."/>
            <person name="Engle N.L."/>
            <person name="Bromley J.C."/>
            <person name="Daniell J."/>
            <person name="Conrado R."/>
            <person name="Tschaplinski T.J."/>
            <person name="Giannone R.J."/>
            <person name="Hettich R.L."/>
            <person name="Karim A.S."/>
            <person name="Simpson S.D."/>
            <person name="Brown S.D."/>
            <person name="Leang C."/>
            <person name="Jewett M.C."/>
            <person name="Kopke M."/>
        </authorList>
    </citation>
    <scope>NUCLEOTIDE SEQUENCE</scope>
    <source>
        <strain evidence="1">DJ080</strain>
    </source>
</reference>
<protein>
    <submittedName>
        <fullName evidence="1">Phage tail protein X</fullName>
    </submittedName>
</protein>
<dbReference type="EMBL" id="JABSWW010000001">
    <property type="protein sequence ID" value="NRT90091.1"/>
    <property type="molecule type" value="Genomic_DNA"/>
</dbReference>
<proteinExistence type="predicted"/>
<gene>
    <name evidence="1" type="ORF">B0H41_003770</name>
</gene>
<dbReference type="RefSeq" id="WP_173711432.1">
    <property type="nucleotide sequence ID" value="NZ_JABSWW010000001.1"/>
</dbReference>
<dbReference type="AlphaFoldDB" id="A0AAX0B4L1"/>
<reference evidence="1" key="1">
    <citation type="submission" date="2020-05" db="EMBL/GenBank/DDBJ databases">
        <authorList>
            <person name="Brown S."/>
            <person name="Huntemann M."/>
            <person name="Clum A."/>
            <person name="Spunde A."/>
            <person name="Palaniappan K."/>
            <person name="Ritter S."/>
            <person name="Mikhailova N."/>
            <person name="Chen I.-M."/>
            <person name="Stamatis D."/>
            <person name="Reddy T."/>
            <person name="O'Malley R."/>
            <person name="Daum C."/>
            <person name="Shapiro N."/>
            <person name="Ivanova N."/>
            <person name="Kyrpides N."/>
            <person name="Woyke T."/>
        </authorList>
    </citation>
    <scope>NUCLEOTIDE SEQUENCE</scope>
    <source>
        <strain evidence="1">DJ080</strain>
    </source>
</reference>
<dbReference type="Pfam" id="PF05489">
    <property type="entry name" value="Phage_tail_X"/>
    <property type="match status" value="1"/>
</dbReference>